<feature type="domain" description="HTH lysR-type" evidence="5">
    <location>
        <begin position="3"/>
        <end position="60"/>
    </location>
</feature>
<dbReference type="Pfam" id="PF03466">
    <property type="entry name" value="LysR_substrate"/>
    <property type="match status" value="1"/>
</dbReference>
<dbReference type="RefSeq" id="WP_009870921.1">
    <property type="nucleotide sequence ID" value="NZ_JXSL01000030.1"/>
</dbReference>
<dbReference type="InterPro" id="IPR036390">
    <property type="entry name" value="WH_DNA-bd_sf"/>
</dbReference>
<name>A0A0C2YSN4_PARME</name>
<accession>A0A0C2YSN4</accession>
<dbReference type="GO" id="GO:0006351">
    <property type="term" value="P:DNA-templated transcription"/>
    <property type="evidence" value="ECO:0007669"/>
    <property type="project" value="TreeGrafter"/>
</dbReference>
<evidence type="ECO:0000256" key="4">
    <source>
        <dbReference type="ARBA" id="ARBA00023163"/>
    </source>
</evidence>
<dbReference type="AlphaFoldDB" id="A0A0C2YSN4"/>
<dbReference type="Gene3D" id="3.40.190.290">
    <property type="match status" value="1"/>
</dbReference>
<keyword evidence="3" id="KW-0238">DNA-binding</keyword>
<dbReference type="InterPro" id="IPR000847">
    <property type="entry name" value="LysR_HTH_N"/>
</dbReference>
<reference evidence="6 7" key="1">
    <citation type="submission" date="2015-01" db="EMBL/GenBank/DDBJ databases">
        <title>Genome Sequence of Magnetospirillum magnetotacticum Strain MS-1.</title>
        <authorList>
            <person name="Marinov G.K."/>
            <person name="Smalley M.D."/>
            <person name="DeSalvo G."/>
        </authorList>
    </citation>
    <scope>NUCLEOTIDE SEQUENCE [LARGE SCALE GENOMIC DNA]</scope>
    <source>
        <strain evidence="6 7">MS-1</strain>
    </source>
</reference>
<dbReference type="InterPro" id="IPR005119">
    <property type="entry name" value="LysR_subst-bd"/>
</dbReference>
<organism evidence="6 7">
    <name type="scientific">Paramagnetospirillum magnetotacticum MS-1</name>
    <dbReference type="NCBI Taxonomy" id="272627"/>
    <lineage>
        <taxon>Bacteria</taxon>
        <taxon>Pseudomonadati</taxon>
        <taxon>Pseudomonadota</taxon>
        <taxon>Alphaproteobacteria</taxon>
        <taxon>Rhodospirillales</taxon>
        <taxon>Magnetospirillaceae</taxon>
        <taxon>Paramagnetospirillum</taxon>
    </lineage>
</organism>
<dbReference type="STRING" id="272627.CCC_01194"/>
<comment type="similarity">
    <text evidence="1">Belongs to the LysR transcriptional regulatory family.</text>
</comment>
<dbReference type="InterPro" id="IPR036388">
    <property type="entry name" value="WH-like_DNA-bd_sf"/>
</dbReference>
<dbReference type="SUPFAM" id="SSF46785">
    <property type="entry name" value="Winged helix' DNA-binding domain"/>
    <property type="match status" value="1"/>
</dbReference>
<keyword evidence="4" id="KW-0804">Transcription</keyword>
<dbReference type="Gene3D" id="1.10.10.10">
    <property type="entry name" value="Winged helix-like DNA-binding domain superfamily/Winged helix DNA-binding domain"/>
    <property type="match status" value="1"/>
</dbReference>
<protein>
    <submittedName>
        <fullName evidence="6">Transcriptional regulator LysR family</fullName>
    </submittedName>
</protein>
<keyword evidence="7" id="KW-1185">Reference proteome</keyword>
<sequence>MNPRFDTIIAFVRVAETGSFSEAARRLNLSKSMISRQVSALEADLGVRLLHRTTRSLSPTEAGRAYLERCQRILADLDEANLLVSHLQAVPRGRLRVSAPLSFGIGHLAESLPGFLARYPEIELEMGFTDRHVDLVEEGWDLAVRIGRLADSSLIVRRLAPIRRLAAASPDYVARRGTPVHPSELSGHDCLTHGGRVHSEWRFTGEDGKPIQVEVKGRFDSDNGDVLRDMAMAGLGIVLLPSFFLGDGIRAGRLVPLLEKYVPLDSSLNVVYPHGRHLSPKVRAFVDHLAATFGPEPYWDRGLTEQAVR</sequence>
<dbReference type="InterPro" id="IPR058163">
    <property type="entry name" value="LysR-type_TF_proteobact-type"/>
</dbReference>
<dbReference type="OrthoDB" id="9812435at2"/>
<dbReference type="PRINTS" id="PR00039">
    <property type="entry name" value="HTHLYSR"/>
</dbReference>
<dbReference type="Proteomes" id="UP000031971">
    <property type="component" value="Unassembled WGS sequence"/>
</dbReference>
<dbReference type="FunFam" id="1.10.10.10:FF:000001">
    <property type="entry name" value="LysR family transcriptional regulator"/>
    <property type="match status" value="1"/>
</dbReference>
<dbReference type="GO" id="GO:0043565">
    <property type="term" value="F:sequence-specific DNA binding"/>
    <property type="evidence" value="ECO:0007669"/>
    <property type="project" value="TreeGrafter"/>
</dbReference>
<comment type="caution">
    <text evidence="6">The sequence shown here is derived from an EMBL/GenBank/DDBJ whole genome shotgun (WGS) entry which is preliminary data.</text>
</comment>
<dbReference type="FunFam" id="3.40.190.290:FF:000001">
    <property type="entry name" value="Transcriptional regulator, LysR family"/>
    <property type="match status" value="1"/>
</dbReference>
<dbReference type="Pfam" id="PF00126">
    <property type="entry name" value="HTH_1"/>
    <property type="match status" value="1"/>
</dbReference>
<evidence type="ECO:0000313" key="7">
    <source>
        <dbReference type="Proteomes" id="UP000031971"/>
    </source>
</evidence>
<evidence type="ECO:0000259" key="5">
    <source>
        <dbReference type="PROSITE" id="PS50931"/>
    </source>
</evidence>
<evidence type="ECO:0000313" key="6">
    <source>
        <dbReference type="EMBL" id="KIL98133.1"/>
    </source>
</evidence>
<dbReference type="EMBL" id="JXSL01000030">
    <property type="protein sequence ID" value="KIL98133.1"/>
    <property type="molecule type" value="Genomic_DNA"/>
</dbReference>
<evidence type="ECO:0000256" key="3">
    <source>
        <dbReference type="ARBA" id="ARBA00023125"/>
    </source>
</evidence>
<dbReference type="SUPFAM" id="SSF53850">
    <property type="entry name" value="Periplasmic binding protein-like II"/>
    <property type="match status" value="1"/>
</dbReference>
<evidence type="ECO:0000256" key="2">
    <source>
        <dbReference type="ARBA" id="ARBA00023015"/>
    </source>
</evidence>
<dbReference type="PROSITE" id="PS50931">
    <property type="entry name" value="HTH_LYSR"/>
    <property type="match status" value="1"/>
</dbReference>
<proteinExistence type="inferred from homology"/>
<keyword evidence="2" id="KW-0805">Transcription regulation</keyword>
<gene>
    <name evidence="6" type="ORF">CCC_01194</name>
</gene>
<dbReference type="PANTHER" id="PTHR30537">
    <property type="entry name" value="HTH-TYPE TRANSCRIPTIONAL REGULATOR"/>
    <property type="match status" value="1"/>
</dbReference>
<dbReference type="CDD" id="cd08422">
    <property type="entry name" value="PBP2_CrgA_like"/>
    <property type="match status" value="1"/>
</dbReference>
<dbReference type="PANTHER" id="PTHR30537:SF5">
    <property type="entry name" value="HTH-TYPE TRANSCRIPTIONAL ACTIVATOR TTDR-RELATED"/>
    <property type="match status" value="1"/>
</dbReference>
<dbReference type="GO" id="GO:0003700">
    <property type="term" value="F:DNA-binding transcription factor activity"/>
    <property type="evidence" value="ECO:0007669"/>
    <property type="project" value="InterPro"/>
</dbReference>
<evidence type="ECO:0000256" key="1">
    <source>
        <dbReference type="ARBA" id="ARBA00009437"/>
    </source>
</evidence>